<dbReference type="PROSITE" id="PS00134">
    <property type="entry name" value="TRYPSIN_HIS"/>
    <property type="match status" value="1"/>
</dbReference>
<dbReference type="InterPro" id="IPR050430">
    <property type="entry name" value="Peptidase_S1"/>
</dbReference>
<dbReference type="Pfam" id="PF00089">
    <property type="entry name" value="Trypsin"/>
    <property type="match status" value="1"/>
</dbReference>
<gene>
    <name evidence="9" type="ORF">B2J93_7832</name>
</gene>
<dbReference type="PANTHER" id="PTHR24276:SF98">
    <property type="entry name" value="FI18310P1-RELATED"/>
    <property type="match status" value="1"/>
</dbReference>
<dbReference type="InterPro" id="IPR009003">
    <property type="entry name" value="Peptidase_S1_PA"/>
</dbReference>
<protein>
    <recommendedName>
        <fullName evidence="8">Peptidase S1 domain-containing protein</fullName>
    </recommendedName>
</protein>
<dbReference type="OrthoDB" id="6380398at2759"/>
<dbReference type="PRINTS" id="PR00722">
    <property type="entry name" value="CHYMOTRYPSIN"/>
</dbReference>
<feature type="domain" description="Peptidase S1" evidence="8">
    <location>
        <begin position="40"/>
        <end position="234"/>
    </location>
</feature>
<feature type="signal peptide" evidence="7">
    <location>
        <begin position="1"/>
        <end position="20"/>
    </location>
</feature>
<comment type="similarity">
    <text evidence="1">Belongs to the peptidase S1 family.</text>
</comment>
<dbReference type="PROSITE" id="PS00135">
    <property type="entry name" value="TRYPSIN_SER"/>
    <property type="match status" value="1"/>
</dbReference>
<proteinExistence type="inferred from homology"/>
<dbReference type="GO" id="GO:0006508">
    <property type="term" value="P:proteolysis"/>
    <property type="evidence" value="ECO:0007669"/>
    <property type="project" value="UniProtKB-KW"/>
</dbReference>
<comment type="caution">
    <text evidence="9">The sequence shown here is derived from an EMBL/GenBank/DDBJ whole genome shotgun (WGS) entry which is preliminary data.</text>
</comment>
<dbReference type="InterPro" id="IPR018114">
    <property type="entry name" value="TRYPSIN_HIS"/>
</dbReference>
<dbReference type="SMART" id="SM00020">
    <property type="entry name" value="Tryp_SPc"/>
    <property type="match status" value="1"/>
</dbReference>
<sequence>MASRYLAVLALALFPALSIAAAIPEDPTAPTTQVENGDAIVGGSAASAGQFPSQVALLRGSSLFCGGVLLNANTVLTAAHCSVDYAASEVSIRAGSLRYATGGTVSKISKILVHPNYDSKTIDNDIALWTLSSGLTSSSSTDVEAALRYVSVPVVSRETCNTDYGAGSITTGMFCAAATGKDSCSGDSGGPITITSTGVLAGTVSWGNGCAEDGYPGVYSRIGKFVDWINANVS</sequence>
<dbReference type="CDD" id="cd00190">
    <property type="entry name" value="Tryp_SPc"/>
    <property type="match status" value="1"/>
</dbReference>
<dbReference type="Gene3D" id="2.40.10.10">
    <property type="entry name" value="Trypsin-like serine proteases"/>
    <property type="match status" value="2"/>
</dbReference>
<dbReference type="EMBL" id="MZNU01000068">
    <property type="protein sequence ID" value="OWP05488.1"/>
    <property type="molecule type" value="Genomic_DNA"/>
</dbReference>
<dbReference type="STRING" id="503106.A0A218ZBV3"/>
<dbReference type="PANTHER" id="PTHR24276">
    <property type="entry name" value="POLYSERASE-RELATED"/>
    <property type="match status" value="1"/>
</dbReference>
<evidence type="ECO:0000256" key="7">
    <source>
        <dbReference type="SAM" id="SignalP"/>
    </source>
</evidence>
<keyword evidence="7" id="KW-0732">Signal</keyword>
<accession>A0A218ZBV3</accession>
<keyword evidence="4 6" id="KW-0720">Serine protease</keyword>
<dbReference type="InParanoid" id="A0A218ZBV3"/>
<evidence type="ECO:0000256" key="6">
    <source>
        <dbReference type="RuleBase" id="RU363034"/>
    </source>
</evidence>
<keyword evidence="5" id="KW-1015">Disulfide bond</keyword>
<dbReference type="SUPFAM" id="SSF50494">
    <property type="entry name" value="Trypsin-like serine proteases"/>
    <property type="match status" value="1"/>
</dbReference>
<evidence type="ECO:0000313" key="9">
    <source>
        <dbReference type="EMBL" id="OWP05488.1"/>
    </source>
</evidence>
<evidence type="ECO:0000256" key="4">
    <source>
        <dbReference type="ARBA" id="ARBA00022825"/>
    </source>
</evidence>
<keyword evidence="10" id="KW-1185">Reference proteome</keyword>
<dbReference type="PROSITE" id="PS50240">
    <property type="entry name" value="TRYPSIN_DOM"/>
    <property type="match status" value="1"/>
</dbReference>
<dbReference type="GO" id="GO:0004252">
    <property type="term" value="F:serine-type endopeptidase activity"/>
    <property type="evidence" value="ECO:0007669"/>
    <property type="project" value="InterPro"/>
</dbReference>
<evidence type="ECO:0000259" key="8">
    <source>
        <dbReference type="PROSITE" id="PS50240"/>
    </source>
</evidence>
<reference evidence="9 10" key="1">
    <citation type="submission" date="2017-04" db="EMBL/GenBank/DDBJ databases">
        <title>Draft genome sequence of Marssonina coronaria NL1: causal agent of apple blotch.</title>
        <authorList>
            <person name="Cheng Q."/>
        </authorList>
    </citation>
    <scope>NUCLEOTIDE SEQUENCE [LARGE SCALE GENOMIC DNA]</scope>
    <source>
        <strain evidence="9 10">NL1</strain>
    </source>
</reference>
<dbReference type="Proteomes" id="UP000242519">
    <property type="component" value="Unassembled WGS sequence"/>
</dbReference>
<keyword evidence="3 6" id="KW-0378">Hydrolase</keyword>
<dbReference type="InterPro" id="IPR043504">
    <property type="entry name" value="Peptidase_S1_PA_chymotrypsin"/>
</dbReference>
<dbReference type="AlphaFoldDB" id="A0A218ZBV3"/>
<evidence type="ECO:0000256" key="3">
    <source>
        <dbReference type="ARBA" id="ARBA00022801"/>
    </source>
</evidence>
<evidence type="ECO:0000256" key="2">
    <source>
        <dbReference type="ARBA" id="ARBA00022670"/>
    </source>
</evidence>
<dbReference type="InterPro" id="IPR033116">
    <property type="entry name" value="TRYPSIN_SER"/>
</dbReference>
<dbReference type="FunFam" id="2.40.10.10:FF:000073">
    <property type="entry name" value="Trypsin alpha"/>
    <property type="match status" value="1"/>
</dbReference>
<organism evidence="9 10">
    <name type="scientific">Diplocarpon coronariae</name>
    <dbReference type="NCBI Taxonomy" id="2795749"/>
    <lineage>
        <taxon>Eukaryota</taxon>
        <taxon>Fungi</taxon>
        <taxon>Dikarya</taxon>
        <taxon>Ascomycota</taxon>
        <taxon>Pezizomycotina</taxon>
        <taxon>Leotiomycetes</taxon>
        <taxon>Helotiales</taxon>
        <taxon>Drepanopezizaceae</taxon>
        <taxon>Diplocarpon</taxon>
    </lineage>
</organism>
<feature type="chain" id="PRO_5012691033" description="Peptidase S1 domain-containing protein" evidence="7">
    <location>
        <begin position="21"/>
        <end position="234"/>
    </location>
</feature>
<evidence type="ECO:0000256" key="1">
    <source>
        <dbReference type="ARBA" id="ARBA00007664"/>
    </source>
</evidence>
<name>A0A218ZBV3_9HELO</name>
<keyword evidence="2 6" id="KW-0645">Protease</keyword>
<evidence type="ECO:0000256" key="5">
    <source>
        <dbReference type="ARBA" id="ARBA00023157"/>
    </source>
</evidence>
<dbReference type="InterPro" id="IPR001254">
    <property type="entry name" value="Trypsin_dom"/>
</dbReference>
<dbReference type="InterPro" id="IPR001314">
    <property type="entry name" value="Peptidase_S1A"/>
</dbReference>
<evidence type="ECO:0000313" key="10">
    <source>
        <dbReference type="Proteomes" id="UP000242519"/>
    </source>
</evidence>